<reference evidence="1 2" key="1">
    <citation type="submission" date="2023-06" db="EMBL/GenBank/DDBJ databases">
        <title>Alteromonas sp. ASW11-36 isolated from intertidal sand.</title>
        <authorList>
            <person name="Li Y."/>
        </authorList>
    </citation>
    <scope>NUCLEOTIDE SEQUENCE [LARGE SCALE GENOMIC DNA]</scope>
    <source>
        <strain evidence="1 2">ASW11-36</strain>
    </source>
</reference>
<dbReference type="RefSeq" id="WP_289366486.1">
    <property type="nucleotide sequence ID" value="NZ_JAUCBP010000012.1"/>
</dbReference>
<evidence type="ECO:0000313" key="2">
    <source>
        <dbReference type="Proteomes" id="UP001234343"/>
    </source>
</evidence>
<gene>
    <name evidence="1" type="ORF">QTP81_14530</name>
</gene>
<organism evidence="1 2">
    <name type="scientific">Alteromonas arenosi</name>
    <dbReference type="NCBI Taxonomy" id="3055817"/>
    <lineage>
        <taxon>Bacteria</taxon>
        <taxon>Pseudomonadati</taxon>
        <taxon>Pseudomonadota</taxon>
        <taxon>Gammaproteobacteria</taxon>
        <taxon>Alteromonadales</taxon>
        <taxon>Alteromonadaceae</taxon>
        <taxon>Alteromonas/Salinimonas group</taxon>
        <taxon>Alteromonas</taxon>
    </lineage>
</organism>
<evidence type="ECO:0000313" key="1">
    <source>
        <dbReference type="EMBL" id="MDM7861816.1"/>
    </source>
</evidence>
<comment type="caution">
    <text evidence="1">The sequence shown here is derived from an EMBL/GenBank/DDBJ whole genome shotgun (WGS) entry which is preliminary data.</text>
</comment>
<keyword evidence="2" id="KW-1185">Reference proteome</keyword>
<dbReference type="EMBL" id="JAUCBP010000012">
    <property type="protein sequence ID" value="MDM7861816.1"/>
    <property type="molecule type" value="Genomic_DNA"/>
</dbReference>
<accession>A0ABT7T049</accession>
<name>A0ABT7T049_9ALTE</name>
<dbReference type="Proteomes" id="UP001234343">
    <property type="component" value="Unassembled WGS sequence"/>
</dbReference>
<sequence>MALSEHKVVAQLLANNPQLVHSTDRKVISHVQREEDDWFVNTLMLADCEVPFVYRRKKPYQSLRGARINVTYYPETRCVAGIDFEQMKVVRLKRS</sequence>
<proteinExistence type="predicted"/>
<protein>
    <submittedName>
        <fullName evidence="1">Uncharacterized protein</fullName>
    </submittedName>
</protein>